<gene>
    <name evidence="7" type="ORF">J2792_000682</name>
</gene>
<evidence type="ECO:0000313" key="8">
    <source>
        <dbReference type="Proteomes" id="UP001184150"/>
    </source>
</evidence>
<feature type="compositionally biased region" description="Low complexity" evidence="5">
    <location>
        <begin position="66"/>
        <end position="81"/>
    </location>
</feature>
<accession>A0ABU1MIT2</accession>
<dbReference type="PANTHER" id="PTHR45266">
    <property type="entry name" value="OXALOACETATE DECARBOXYLASE ALPHA CHAIN"/>
    <property type="match status" value="1"/>
</dbReference>
<keyword evidence="4" id="KW-0276">Fatty acid metabolism</keyword>
<dbReference type="Pfam" id="PF00364">
    <property type="entry name" value="Biotin_lipoyl"/>
    <property type="match status" value="1"/>
</dbReference>
<dbReference type="InterPro" id="IPR001249">
    <property type="entry name" value="AcCoA_biotinCC"/>
</dbReference>
<keyword evidence="4" id="KW-0275">Fatty acid biosynthesis</keyword>
<evidence type="ECO:0000256" key="4">
    <source>
        <dbReference type="RuleBase" id="RU364072"/>
    </source>
</evidence>
<comment type="caution">
    <text evidence="7">The sequence shown here is derived from an EMBL/GenBank/DDBJ whole genome shotgun (WGS) entry which is preliminary data.</text>
</comment>
<dbReference type="Proteomes" id="UP001184150">
    <property type="component" value="Unassembled WGS sequence"/>
</dbReference>
<evidence type="ECO:0000259" key="6">
    <source>
        <dbReference type="PROSITE" id="PS50968"/>
    </source>
</evidence>
<evidence type="ECO:0000256" key="1">
    <source>
        <dbReference type="ARBA" id="ARBA00003761"/>
    </source>
</evidence>
<comment type="pathway">
    <text evidence="4">Lipid metabolism; fatty acid biosynthesis.</text>
</comment>
<reference evidence="7 8" key="1">
    <citation type="submission" date="2023-07" db="EMBL/GenBank/DDBJ databases">
        <title>Sorghum-associated microbial communities from plants grown in Nebraska, USA.</title>
        <authorList>
            <person name="Schachtman D."/>
        </authorList>
    </citation>
    <scope>NUCLEOTIDE SEQUENCE [LARGE SCALE GENOMIC DNA]</scope>
    <source>
        <strain evidence="7 8">DS1027</strain>
    </source>
</reference>
<evidence type="ECO:0000256" key="5">
    <source>
        <dbReference type="SAM" id="MobiDB-lite"/>
    </source>
</evidence>
<dbReference type="PROSITE" id="PS50968">
    <property type="entry name" value="BIOTINYL_LIPOYL"/>
    <property type="match status" value="1"/>
</dbReference>
<dbReference type="RefSeq" id="WP_169047873.1">
    <property type="nucleotide sequence ID" value="NZ_JAVDRD010000001.1"/>
</dbReference>
<feature type="region of interest" description="Disordered" evidence="5">
    <location>
        <begin position="40"/>
        <end position="81"/>
    </location>
</feature>
<comment type="function">
    <text evidence="1 4">This protein is a component of the acetyl coenzyme A carboxylase complex; first, biotin carboxylase catalyzes the carboxylation of the carrier protein and then the transcarboxylase transfers the carboxyl group to form malonyl-CoA.</text>
</comment>
<dbReference type="InterPro" id="IPR000089">
    <property type="entry name" value="Biotin_lipoyl"/>
</dbReference>
<name>A0ABU1MIT2_9SPHN</name>
<sequence length="157" mass="15881">MTPDLPLTAEDVAEIAEILAHSGYRELDLSTRRFRLRVSRGADQDGGGDGGLTQEWQWAGDGSAGAGPASAETAGEAAADPDLIASPLPGTFYHAPQPGAPPFVAVGDAITADTVVGIVETMKLMNPVHAGRAGTVAAVLAANGALVAKGTPLVRLT</sequence>
<dbReference type="PRINTS" id="PR01071">
    <property type="entry name" value="ACOABIOTINCC"/>
</dbReference>
<evidence type="ECO:0000256" key="3">
    <source>
        <dbReference type="ARBA" id="ARBA00023267"/>
    </source>
</evidence>
<keyword evidence="8" id="KW-1185">Reference proteome</keyword>
<dbReference type="CDD" id="cd06850">
    <property type="entry name" value="biotinyl_domain"/>
    <property type="match status" value="1"/>
</dbReference>
<protein>
    <recommendedName>
        <fullName evidence="2 4">Biotin carboxyl carrier protein of acetyl-CoA carboxylase</fullName>
    </recommendedName>
</protein>
<keyword evidence="4" id="KW-0443">Lipid metabolism</keyword>
<feature type="domain" description="Lipoyl-binding" evidence="6">
    <location>
        <begin position="75"/>
        <end position="157"/>
    </location>
</feature>
<dbReference type="SUPFAM" id="SSF51230">
    <property type="entry name" value="Single hybrid motif"/>
    <property type="match status" value="1"/>
</dbReference>
<dbReference type="InterPro" id="IPR011053">
    <property type="entry name" value="Single_hybrid_motif"/>
</dbReference>
<evidence type="ECO:0000313" key="7">
    <source>
        <dbReference type="EMBL" id="MDR6509842.1"/>
    </source>
</evidence>
<organism evidence="7 8">
    <name type="scientific">Novosphingobium capsulatum</name>
    <dbReference type="NCBI Taxonomy" id="13688"/>
    <lineage>
        <taxon>Bacteria</taxon>
        <taxon>Pseudomonadati</taxon>
        <taxon>Pseudomonadota</taxon>
        <taxon>Alphaproteobacteria</taxon>
        <taxon>Sphingomonadales</taxon>
        <taxon>Sphingomonadaceae</taxon>
        <taxon>Novosphingobium</taxon>
    </lineage>
</organism>
<dbReference type="InterPro" id="IPR050709">
    <property type="entry name" value="Biotin_Carboxyl_Carrier/Decarb"/>
</dbReference>
<evidence type="ECO:0000256" key="2">
    <source>
        <dbReference type="ARBA" id="ARBA00017562"/>
    </source>
</evidence>
<dbReference type="Gene3D" id="2.40.50.100">
    <property type="match status" value="1"/>
</dbReference>
<keyword evidence="4" id="KW-0444">Lipid biosynthesis</keyword>
<dbReference type="EMBL" id="JAVDRD010000001">
    <property type="protein sequence ID" value="MDR6509842.1"/>
    <property type="molecule type" value="Genomic_DNA"/>
</dbReference>
<keyword evidence="3 4" id="KW-0092">Biotin</keyword>
<proteinExistence type="predicted"/>
<dbReference type="PANTHER" id="PTHR45266:SF3">
    <property type="entry name" value="OXALOACETATE DECARBOXYLASE ALPHA CHAIN"/>
    <property type="match status" value="1"/>
</dbReference>